<feature type="region of interest" description="Disordered" evidence="1">
    <location>
        <begin position="1"/>
        <end position="49"/>
    </location>
</feature>
<dbReference type="RefSeq" id="XP_032346230.1">
    <property type="nucleotide sequence ID" value="XM_032490339.1"/>
</dbReference>
<feature type="region of interest" description="Disordered" evidence="1">
    <location>
        <begin position="54"/>
        <end position="73"/>
    </location>
</feature>
<keyword evidence="3" id="KW-1185">Reference proteome</keyword>
<organism evidence="3 4">
    <name type="scientific">Camelus ferus</name>
    <name type="common">Wild bactrian camel</name>
    <name type="synonym">Camelus bactrianus ferus</name>
    <dbReference type="NCBI Taxonomy" id="419612"/>
    <lineage>
        <taxon>Eukaryota</taxon>
        <taxon>Metazoa</taxon>
        <taxon>Chordata</taxon>
        <taxon>Craniata</taxon>
        <taxon>Vertebrata</taxon>
        <taxon>Euteleostomi</taxon>
        <taxon>Mammalia</taxon>
        <taxon>Eutheria</taxon>
        <taxon>Laurasiatheria</taxon>
        <taxon>Artiodactyla</taxon>
        <taxon>Tylopoda</taxon>
        <taxon>Camelidae</taxon>
        <taxon>Camelus</taxon>
    </lineage>
</organism>
<protein>
    <submittedName>
        <fullName evidence="4">Uncharacterized protein LOC102522268</fullName>
    </submittedName>
</protein>
<keyword evidence="2" id="KW-0472">Membrane</keyword>
<dbReference type="GeneID" id="102522268"/>
<dbReference type="KEGG" id="cfr:102522268"/>
<evidence type="ECO:0000313" key="4">
    <source>
        <dbReference type="RefSeq" id="XP_032346230.1"/>
    </source>
</evidence>
<evidence type="ECO:0000313" key="3">
    <source>
        <dbReference type="Proteomes" id="UP000694856"/>
    </source>
</evidence>
<gene>
    <name evidence="4" type="primary">LOC102522268</name>
</gene>
<evidence type="ECO:0000256" key="2">
    <source>
        <dbReference type="SAM" id="Phobius"/>
    </source>
</evidence>
<sequence>MGKGPVRCTPRPRVQSSPAAVATTLRPCPTPTQAPQRSKRRSPRADIPELAGSLALQEKPAAKADATRSQQAVRVPTTPVMLHADCPAPRWKAADRPVTLAHTYLILLAVPLAFWGPFQFTTSVRRLTH</sequence>
<keyword evidence="2" id="KW-0812">Transmembrane</keyword>
<reference evidence="3" key="1">
    <citation type="submission" date="2025-05" db="UniProtKB">
        <authorList>
            <consortium name="RefSeq"/>
        </authorList>
    </citation>
    <scope>NUCLEOTIDE SEQUENCE [LARGE SCALE GENOMIC DNA]</scope>
</reference>
<dbReference type="AlphaFoldDB" id="A0A8B8TWK5"/>
<reference evidence="4" key="2">
    <citation type="submission" date="2025-08" db="UniProtKB">
        <authorList>
            <consortium name="RefSeq"/>
        </authorList>
    </citation>
    <scope>IDENTIFICATION</scope>
    <source>
        <tissue evidence="4">Ear skin</tissue>
    </source>
</reference>
<feature type="transmembrane region" description="Helical" evidence="2">
    <location>
        <begin position="98"/>
        <end position="118"/>
    </location>
</feature>
<name>A0A8B8TWK5_CAMFR</name>
<evidence type="ECO:0000256" key="1">
    <source>
        <dbReference type="SAM" id="MobiDB-lite"/>
    </source>
</evidence>
<dbReference type="Proteomes" id="UP000694856">
    <property type="component" value="Chromosome 1"/>
</dbReference>
<accession>A0A8B8TWK5</accession>
<proteinExistence type="predicted"/>
<keyword evidence="2" id="KW-1133">Transmembrane helix</keyword>